<dbReference type="Proteomes" id="UP000789860">
    <property type="component" value="Unassembled WGS sequence"/>
</dbReference>
<name>A0ACA9P6Z0_9GLOM</name>
<accession>A0ACA9P6Z0</accession>
<dbReference type="EMBL" id="CAJVPM010037439">
    <property type="protein sequence ID" value="CAG8695482.1"/>
    <property type="molecule type" value="Genomic_DNA"/>
</dbReference>
<sequence>KDFAVKMFEENEVVITYNPRDEKIKSNWSSFLGIKDAECCLLRYSIPLIRRGNQYWFIHKTMRDYLIASAFMESCEPTLHTALFNKHLFVSEHGVRQFLVEFIQQKKSYIQKLSSFINSSKNDDNAQIASANAITILMQAGVPLKNLNLTDSNISGADLSNVVFDNLQLARAKLNNVNFQNAKLRYTNLQDSSSQNANFKGADLSSANLQNAIFNNADFQNANFNGADLLSADFQNTILNNANFQNAKLLNTNLRNSFSQNANFKGADLSFANFHNAIIQDASFYDSCLKDVNFE</sequence>
<comment type="caution">
    <text evidence="1">The sequence shown here is derived from an EMBL/GenBank/DDBJ whole genome shotgun (WGS) entry which is preliminary data.</text>
</comment>
<protein>
    <submittedName>
        <fullName evidence="1">10618_t:CDS:1</fullName>
    </submittedName>
</protein>
<feature type="non-terminal residue" evidence="1">
    <location>
        <position position="295"/>
    </location>
</feature>
<proteinExistence type="predicted"/>
<feature type="non-terminal residue" evidence="1">
    <location>
        <position position="1"/>
    </location>
</feature>
<evidence type="ECO:0000313" key="1">
    <source>
        <dbReference type="EMBL" id="CAG8695482.1"/>
    </source>
</evidence>
<gene>
    <name evidence="1" type="ORF">SCALOS_LOCUS10299</name>
</gene>
<evidence type="ECO:0000313" key="2">
    <source>
        <dbReference type="Proteomes" id="UP000789860"/>
    </source>
</evidence>
<keyword evidence="2" id="KW-1185">Reference proteome</keyword>
<organism evidence="1 2">
    <name type="scientific">Scutellospora calospora</name>
    <dbReference type="NCBI Taxonomy" id="85575"/>
    <lineage>
        <taxon>Eukaryota</taxon>
        <taxon>Fungi</taxon>
        <taxon>Fungi incertae sedis</taxon>
        <taxon>Mucoromycota</taxon>
        <taxon>Glomeromycotina</taxon>
        <taxon>Glomeromycetes</taxon>
        <taxon>Diversisporales</taxon>
        <taxon>Gigasporaceae</taxon>
        <taxon>Scutellospora</taxon>
    </lineage>
</organism>
<reference evidence="1" key="1">
    <citation type="submission" date="2021-06" db="EMBL/GenBank/DDBJ databases">
        <authorList>
            <person name="Kallberg Y."/>
            <person name="Tangrot J."/>
            <person name="Rosling A."/>
        </authorList>
    </citation>
    <scope>NUCLEOTIDE SEQUENCE</scope>
    <source>
        <strain evidence="1">AU212A</strain>
    </source>
</reference>